<accession>A0A1L2FUX5</accession>
<keyword evidence="5" id="KW-0067">ATP-binding</keyword>
<name>A0A1L2FUX5_9MYCE</name>
<dbReference type="Pfam" id="PF16177">
    <property type="entry name" value="ACAS_N"/>
    <property type="match status" value="1"/>
</dbReference>
<feature type="domain" description="AMP-dependent synthetase/ligase" evidence="6">
    <location>
        <begin position="76"/>
        <end position="480"/>
    </location>
</feature>
<dbReference type="InterPro" id="IPR020845">
    <property type="entry name" value="AMP-binding_CS"/>
</dbReference>
<keyword evidence="3 9" id="KW-0436">Ligase</keyword>
<keyword evidence="4" id="KW-0547">Nucleotide-binding</keyword>
<dbReference type="InterPro" id="IPR025110">
    <property type="entry name" value="AMP-bd_C"/>
</dbReference>
<organism evidence="9">
    <name type="scientific">Acytostelium leptosomum</name>
    <dbReference type="NCBI Taxonomy" id="133408"/>
    <lineage>
        <taxon>Eukaryota</taxon>
        <taxon>Amoebozoa</taxon>
        <taxon>Evosea</taxon>
        <taxon>Eumycetozoa</taxon>
        <taxon>Dictyostelia</taxon>
        <taxon>Acytosteliales</taxon>
        <taxon>Acytosteliaceae</taxon>
        <taxon>Acytostelium</taxon>
    </lineage>
</organism>
<feature type="domain" description="Acetyl-coenzyme A synthetase N-terminal" evidence="8">
    <location>
        <begin position="20"/>
        <end position="74"/>
    </location>
</feature>
<evidence type="ECO:0000256" key="3">
    <source>
        <dbReference type="ARBA" id="ARBA00022598"/>
    </source>
</evidence>
<dbReference type="InterPro" id="IPR000873">
    <property type="entry name" value="AMP-dep_synth/lig_dom"/>
</dbReference>
<dbReference type="Pfam" id="PF13193">
    <property type="entry name" value="AMP-binding_C"/>
    <property type="match status" value="1"/>
</dbReference>
<dbReference type="InterPro" id="IPR032387">
    <property type="entry name" value="ACAS_N"/>
</dbReference>
<dbReference type="GO" id="GO:0006085">
    <property type="term" value="P:acetyl-CoA biosynthetic process"/>
    <property type="evidence" value="ECO:0007669"/>
    <property type="project" value="TreeGrafter"/>
</dbReference>
<evidence type="ECO:0000313" key="9">
    <source>
        <dbReference type="EMBL" id="AOE43278.1"/>
    </source>
</evidence>
<comment type="similarity">
    <text evidence="1">Belongs to the ATP-dependent AMP-binding enzyme family.</text>
</comment>
<evidence type="ECO:0000256" key="1">
    <source>
        <dbReference type="ARBA" id="ARBA00006432"/>
    </source>
</evidence>
<dbReference type="PANTHER" id="PTHR24095">
    <property type="entry name" value="ACETYL-COENZYME A SYNTHETASE"/>
    <property type="match status" value="1"/>
</dbReference>
<dbReference type="Gene3D" id="3.30.300.30">
    <property type="match status" value="1"/>
</dbReference>
<gene>
    <name evidence="9" type="primary">acsA</name>
</gene>
<evidence type="ECO:0000259" key="6">
    <source>
        <dbReference type="Pfam" id="PF00501"/>
    </source>
</evidence>
<proteinExistence type="inferred from homology"/>
<dbReference type="AlphaFoldDB" id="A0A1L2FUX5"/>
<feature type="domain" description="AMP-binding enzyme C-terminal" evidence="7">
    <location>
        <begin position="541"/>
        <end position="619"/>
    </location>
</feature>
<dbReference type="SUPFAM" id="SSF56801">
    <property type="entry name" value="Acetyl-CoA synthetase-like"/>
    <property type="match status" value="1"/>
</dbReference>
<dbReference type="Pfam" id="PF00501">
    <property type="entry name" value="AMP-binding"/>
    <property type="match status" value="1"/>
</dbReference>
<dbReference type="InterPro" id="IPR045851">
    <property type="entry name" value="AMP-bd_C_sf"/>
</dbReference>
<evidence type="ECO:0000259" key="8">
    <source>
        <dbReference type="Pfam" id="PF16177"/>
    </source>
</evidence>
<evidence type="ECO:0000259" key="7">
    <source>
        <dbReference type="Pfam" id="PF13193"/>
    </source>
</evidence>
<dbReference type="Gene3D" id="3.40.50.12780">
    <property type="entry name" value="N-terminal domain of ligase-like"/>
    <property type="match status" value="1"/>
</dbReference>
<dbReference type="EMBL" id="KX539433">
    <property type="protein sequence ID" value="AOE43278.1"/>
    <property type="molecule type" value="Genomic_DNA"/>
</dbReference>
<reference evidence="9" key="1">
    <citation type="submission" date="2016-06" db="EMBL/GenBank/DDBJ databases">
        <title>A core phylogeny of Dictyostelia derived from 50 functionally divergent proteins retrieved from five existing and six newly sequenced genomes.</title>
        <authorList>
            <person name="Singh R."/>
            <person name="Schilde C."/>
            <person name="Gezzard T."/>
            <person name="Schaap P."/>
        </authorList>
    </citation>
    <scope>NUCLEOTIDE SEQUENCE</scope>
    <source>
        <strain evidence="9">FG12A</strain>
    </source>
</reference>
<dbReference type="EC" id="6.2.1.1" evidence="2"/>
<evidence type="ECO:0000256" key="2">
    <source>
        <dbReference type="ARBA" id="ARBA00013275"/>
    </source>
</evidence>
<sequence>MSHQVIRSIQRGIYGTLITTMYQHSISNPTEFWGKYANQMISWFNPFTKVQGGNFVNGDIAWFQNGKLNVCYNCIDRHLETKKDKFAIIYEGDHPDHVRKITYYELFLETCRLANLLKSLGIRKGDTVAIYMPNTPEAIYAMLACARIGAIHSVIFAGFGFDSIISRVQDANCRVIITADEGIRGGKTIPLKKKIDEVVAHCPSVHKVIVFKNSGGAIDFFPTRDIWAHEVMPDQHPYCPCEVLDSEDPLFILYTSGSTGKPKGLVHTQAGYLLYTTMTHRFVFDIQENDIYACVADVGYVWFPIHILQLTYHYFQYIQMDYWTLIYRIWSTEQWNNYIHFRRYSFAPNTITLLGDGGTPQDYSVLHRTNCHPIFDEVPSKLCRESSLRVLGTVGEPINPEAWRWFHKYVGEERCSIVDTYWQTESGGHLVAPLPGAIPTKAGSCTLPFFGIKLAVIDAHSGKELTNNNVEGVLAIDGPWPGIARTVFRSHSRYISNKLWTETIPRLLLYRRWCKERSRWILLDSRKNVINVAGHRLGTAELESALVGHASVAEAAVIGYPHDIKGQGILAFCTLKQGFDECDDIISALKIEVRKIIGPFATPDVIIISPSLPKTRSGKIMRRILRKIACHESTPDQLVLLLLPPPPLLLILQHIYPNYPE</sequence>
<dbReference type="InterPro" id="IPR042099">
    <property type="entry name" value="ANL_N_sf"/>
</dbReference>
<dbReference type="GO" id="GO:0005524">
    <property type="term" value="F:ATP binding"/>
    <property type="evidence" value="ECO:0007669"/>
    <property type="project" value="UniProtKB-KW"/>
</dbReference>
<dbReference type="PROSITE" id="PS00455">
    <property type="entry name" value="AMP_BINDING"/>
    <property type="match status" value="1"/>
</dbReference>
<dbReference type="GO" id="GO:0003987">
    <property type="term" value="F:acetate-CoA ligase activity"/>
    <property type="evidence" value="ECO:0007669"/>
    <property type="project" value="UniProtKB-EC"/>
</dbReference>
<protein>
    <recommendedName>
        <fullName evidence="2">acetate--CoA ligase</fullName>
        <ecNumber evidence="2">6.2.1.1</ecNumber>
    </recommendedName>
</protein>
<evidence type="ECO:0000256" key="4">
    <source>
        <dbReference type="ARBA" id="ARBA00022741"/>
    </source>
</evidence>
<dbReference type="PANTHER" id="PTHR24095:SF14">
    <property type="entry name" value="ACETYL-COENZYME A SYNTHETASE 1"/>
    <property type="match status" value="1"/>
</dbReference>
<evidence type="ECO:0000256" key="5">
    <source>
        <dbReference type="ARBA" id="ARBA00022840"/>
    </source>
</evidence>